<keyword evidence="3" id="KW-0238">DNA-binding</keyword>
<name>A0ABN1FBT8_9PROT</name>
<dbReference type="Gene3D" id="1.10.150.130">
    <property type="match status" value="1"/>
</dbReference>
<evidence type="ECO:0000313" key="7">
    <source>
        <dbReference type="Proteomes" id="UP001499951"/>
    </source>
</evidence>
<dbReference type="InterPro" id="IPR046668">
    <property type="entry name" value="DUF6538"/>
</dbReference>
<comment type="caution">
    <text evidence="6">The sequence shown here is derived from an EMBL/GenBank/DDBJ whole genome shotgun (WGS) entry which is preliminary data.</text>
</comment>
<keyword evidence="4" id="KW-0233">DNA recombination</keyword>
<dbReference type="Gene3D" id="1.10.443.10">
    <property type="entry name" value="Intergrase catalytic core"/>
    <property type="match status" value="1"/>
</dbReference>
<organism evidence="6 7">
    <name type="scientific">Rhizomicrobium electricum</name>
    <dbReference type="NCBI Taxonomy" id="480070"/>
    <lineage>
        <taxon>Bacteria</taxon>
        <taxon>Pseudomonadati</taxon>
        <taxon>Pseudomonadota</taxon>
        <taxon>Alphaproteobacteria</taxon>
        <taxon>Micropepsales</taxon>
        <taxon>Micropepsaceae</taxon>
        <taxon>Rhizomicrobium</taxon>
    </lineage>
</organism>
<dbReference type="CDD" id="cd01184">
    <property type="entry name" value="INT_C_like_1"/>
    <property type="match status" value="1"/>
</dbReference>
<comment type="similarity">
    <text evidence="1">Belongs to the 'phage' integrase family.</text>
</comment>
<evidence type="ECO:0000313" key="6">
    <source>
        <dbReference type="EMBL" id="GAA0587110.1"/>
    </source>
</evidence>
<reference evidence="6 7" key="1">
    <citation type="journal article" date="2019" name="Int. J. Syst. Evol. Microbiol.">
        <title>The Global Catalogue of Microorganisms (GCM) 10K type strain sequencing project: providing services to taxonomists for standard genome sequencing and annotation.</title>
        <authorList>
            <consortium name="The Broad Institute Genomics Platform"/>
            <consortium name="The Broad Institute Genome Sequencing Center for Infectious Disease"/>
            <person name="Wu L."/>
            <person name="Ma J."/>
        </authorList>
    </citation>
    <scope>NUCLEOTIDE SEQUENCE [LARGE SCALE GENOMIC DNA]</scope>
    <source>
        <strain evidence="6 7">JCM 15089</strain>
    </source>
</reference>
<dbReference type="Pfam" id="PF20172">
    <property type="entry name" value="DUF6538"/>
    <property type="match status" value="1"/>
</dbReference>
<evidence type="ECO:0000256" key="1">
    <source>
        <dbReference type="ARBA" id="ARBA00008857"/>
    </source>
</evidence>
<dbReference type="PANTHER" id="PTHR30349:SF41">
    <property type="entry name" value="INTEGRASE_RECOMBINASE PROTEIN MJ0367-RELATED"/>
    <property type="match status" value="1"/>
</dbReference>
<evidence type="ECO:0000256" key="3">
    <source>
        <dbReference type="ARBA" id="ARBA00023125"/>
    </source>
</evidence>
<sequence length="557" mass="63064">MRKKVPSELRIIYIGENKGLQLRKSLKTSNKKEAIRLYASAMAEFDREFELKRVEVDQKDHISQVLLTGRLERLTDTEIDALVWSWWQKRAALRQPNIDAFDLRETLDVIEDDLQAVVAPRADEEDPAKSVADQLLIDVGIVARPRKIGAITTVAKSPLVDRTSAQYRYLCDRVRIALEIECKLARDHLKGERSAPADPVFNPASGLPLRSSGASSPRNVGQLLTAYRSEREKEFGTESTARKFGLLFKVIEEVLGRELPVAEIKREHCVEVMAFLRALPPNATKRFRDRPLKAAKETAELDRLPGLAPKTVGTYMQNLAAILNWAEKSGWDVDVNTKGLVRTREAMVKRRGFTPDELSTLFSELSKLRDVRPTRFWVPAIAAYTGARAGEICQLRVEDVVEEQGVWCLNLTMFDARGRRAIDKRLKTRSSERFVPLHPELLSSGLLTFLDTRKNDVRLFPDLKQGPKGNYSHELSKWFAAFLDRLKMKDPCLVFHSFRHGFRDACRDALIAQETAEALGGWTGENQATRYGDRGRVPVLAEAIARIKYGDFRLSAP</sequence>
<keyword evidence="7" id="KW-1185">Reference proteome</keyword>
<dbReference type="PANTHER" id="PTHR30349">
    <property type="entry name" value="PHAGE INTEGRASE-RELATED"/>
    <property type="match status" value="1"/>
</dbReference>
<proteinExistence type="inferred from homology"/>
<dbReference type="Pfam" id="PF00589">
    <property type="entry name" value="Phage_integrase"/>
    <property type="match status" value="1"/>
</dbReference>
<feature type="domain" description="Tyr recombinase" evidence="5">
    <location>
        <begin position="348"/>
        <end position="545"/>
    </location>
</feature>
<dbReference type="SUPFAM" id="SSF56349">
    <property type="entry name" value="DNA breaking-rejoining enzymes"/>
    <property type="match status" value="1"/>
</dbReference>
<dbReference type="InterPro" id="IPR011010">
    <property type="entry name" value="DNA_brk_join_enz"/>
</dbReference>
<protein>
    <recommendedName>
        <fullName evidence="5">Tyr recombinase domain-containing protein</fullName>
    </recommendedName>
</protein>
<evidence type="ECO:0000259" key="5">
    <source>
        <dbReference type="PROSITE" id="PS51898"/>
    </source>
</evidence>
<gene>
    <name evidence="6" type="ORF">GCM10008942_40170</name>
</gene>
<dbReference type="InterPro" id="IPR002104">
    <property type="entry name" value="Integrase_catalytic"/>
</dbReference>
<dbReference type="PROSITE" id="PS51898">
    <property type="entry name" value="TYR_RECOMBINASE"/>
    <property type="match status" value="1"/>
</dbReference>
<dbReference type="InterPro" id="IPR010998">
    <property type="entry name" value="Integrase_recombinase_N"/>
</dbReference>
<dbReference type="InterPro" id="IPR050090">
    <property type="entry name" value="Tyrosine_recombinase_XerCD"/>
</dbReference>
<keyword evidence="2" id="KW-0229">DNA integration</keyword>
<dbReference type="EMBL" id="BAAADD010000013">
    <property type="protein sequence ID" value="GAA0587110.1"/>
    <property type="molecule type" value="Genomic_DNA"/>
</dbReference>
<dbReference type="InterPro" id="IPR013762">
    <property type="entry name" value="Integrase-like_cat_sf"/>
</dbReference>
<dbReference type="Proteomes" id="UP001499951">
    <property type="component" value="Unassembled WGS sequence"/>
</dbReference>
<evidence type="ECO:0000256" key="4">
    <source>
        <dbReference type="ARBA" id="ARBA00023172"/>
    </source>
</evidence>
<accession>A0ABN1FBT8</accession>
<evidence type="ECO:0000256" key="2">
    <source>
        <dbReference type="ARBA" id="ARBA00022908"/>
    </source>
</evidence>